<dbReference type="NCBIfam" id="TIGR01907">
    <property type="entry name" value="casE_Cse3"/>
    <property type="match status" value="1"/>
</dbReference>
<dbReference type="EMBL" id="LAZR01003657">
    <property type="protein sequence ID" value="KKN15994.1"/>
    <property type="molecule type" value="Genomic_DNA"/>
</dbReference>
<organism evidence="1">
    <name type="scientific">marine sediment metagenome</name>
    <dbReference type="NCBI Taxonomy" id="412755"/>
    <lineage>
        <taxon>unclassified sequences</taxon>
        <taxon>metagenomes</taxon>
        <taxon>ecological metagenomes</taxon>
    </lineage>
</organism>
<protein>
    <recommendedName>
        <fullName evidence="2">CRISPR-associated protein Cse3</fullName>
    </recommendedName>
</protein>
<dbReference type="Pfam" id="PF08798">
    <property type="entry name" value="CRISPR_assoc"/>
    <property type="match status" value="1"/>
</dbReference>
<accession>A0A0F9NDC3</accession>
<dbReference type="AlphaFoldDB" id="A0A0F9NDC3"/>
<dbReference type="Gene3D" id="3.30.70.1210">
    <property type="entry name" value="Crispr-associated protein, domain 2"/>
    <property type="match status" value="1"/>
</dbReference>
<name>A0A0F9NDC3_9ZZZZ</name>
<dbReference type="SUPFAM" id="SSF117987">
    <property type="entry name" value="CRISPR-associated protein"/>
    <property type="match status" value="2"/>
</dbReference>
<dbReference type="SMART" id="SM01101">
    <property type="entry name" value="CRISPR_assoc"/>
    <property type="match status" value="1"/>
</dbReference>
<gene>
    <name evidence="1" type="ORF">LCGC14_0980360</name>
</gene>
<comment type="caution">
    <text evidence="1">The sequence shown here is derived from an EMBL/GenBank/DDBJ whole genome shotgun (WGS) entry which is preliminary data.</text>
</comment>
<dbReference type="Gene3D" id="3.30.70.1200">
    <property type="entry name" value="Crispr-associated protein, domain 1"/>
    <property type="match status" value="1"/>
</dbReference>
<sequence length="205" mass="23818">MFLSKLVLNQDSYRVQKELGNPYQLHRTIMNAFPDNLKELKNDGRVLFRVEKNSTQSSPYVLVQSSLCPDWNFLLNHKYLITDPLFKQFNYPQFLKGNKYKFRVFANPTKKVEGKRVGMYNEEKQYEWLKKKAEIGEFSILHVSITRKEEINAKVKKNSNKMTFYGVQFEGVLQVIDVVKFENILKSGIGSGKAFGFGLLSISKL</sequence>
<dbReference type="CDD" id="cd09727">
    <property type="entry name" value="Cas6_I-E"/>
    <property type="match status" value="1"/>
</dbReference>
<evidence type="ECO:0008006" key="2">
    <source>
        <dbReference type="Google" id="ProtNLM"/>
    </source>
</evidence>
<dbReference type="InterPro" id="IPR010179">
    <property type="entry name" value="CRISPR-assoc_prot_Cse3"/>
</dbReference>
<evidence type="ECO:0000313" key="1">
    <source>
        <dbReference type="EMBL" id="KKN15994.1"/>
    </source>
</evidence>
<proteinExistence type="predicted"/>
<reference evidence="1" key="1">
    <citation type="journal article" date="2015" name="Nature">
        <title>Complex archaea that bridge the gap between prokaryotes and eukaryotes.</title>
        <authorList>
            <person name="Spang A."/>
            <person name="Saw J.H."/>
            <person name="Jorgensen S.L."/>
            <person name="Zaremba-Niedzwiedzka K."/>
            <person name="Martijn J."/>
            <person name="Lind A.E."/>
            <person name="van Eijk R."/>
            <person name="Schleper C."/>
            <person name="Guy L."/>
            <person name="Ettema T.J."/>
        </authorList>
    </citation>
    <scope>NUCLEOTIDE SEQUENCE</scope>
</reference>